<evidence type="ECO:0000256" key="2">
    <source>
        <dbReference type="PIRSR" id="PIRSR620023-2"/>
    </source>
</evidence>
<proteinExistence type="predicted"/>
<sequence length="365" mass="41042">MKVAIRVDASLSIGTGHVMRCLNLANALKDKGYRCVFITKRHPGNLIEEIKSSNFDAFVLDTQTVQSRTYLRNETDWLDGSQEDDATQAIELCHLNEFIPDIIIVDHYAIDCRWEDTFKYGCPKVKLITIDDLCNRNHSCDMLIDSTLERQQIDYKDLVPDNCQYLLGTQYALLKHEFELLRCKAVNKRSKAISSPMKVLITMGGVDMDNITSKVLSSLEQVSSEDIDVITVILGSNCPNINSIKEHIKCSKHKIDIQINIKNMPEVMLDHDAAIGALGSTTWERATLGLPTINIAIASNQLVVVDKLKKHGFIVFESPSYSAETFLSSWEELKSHYSEFVIRSFNLCDGGGLNRVVEAITKLHS</sequence>
<gene>
    <name evidence="3" type="ORF">EC847_11344</name>
</gene>
<dbReference type="Gene3D" id="3.40.50.11190">
    <property type="match status" value="1"/>
</dbReference>
<feature type="active site" description="Proton acceptor" evidence="1">
    <location>
        <position position="17"/>
    </location>
</feature>
<dbReference type="RefSeq" id="WP_133461874.1">
    <property type="nucleotide sequence ID" value="NZ_SNVX01000013.1"/>
</dbReference>
<organism evidence="3 4">
    <name type="scientific">Scandinavium goeteborgense</name>
    <dbReference type="NCBI Taxonomy" id="1851514"/>
    <lineage>
        <taxon>Bacteria</taxon>
        <taxon>Pseudomonadati</taxon>
        <taxon>Pseudomonadota</taxon>
        <taxon>Gammaproteobacteria</taxon>
        <taxon>Enterobacterales</taxon>
        <taxon>Enterobacteriaceae</taxon>
        <taxon>Scandinavium</taxon>
    </lineage>
</organism>
<dbReference type="Gene3D" id="3.40.50.2000">
    <property type="entry name" value="Glycogen Phosphorylase B"/>
    <property type="match status" value="1"/>
</dbReference>
<reference evidence="3 4" key="1">
    <citation type="submission" date="2019-03" db="EMBL/GenBank/DDBJ databases">
        <title>Genomic analyses of the natural microbiome of Caenorhabditis elegans.</title>
        <authorList>
            <person name="Samuel B."/>
        </authorList>
    </citation>
    <scope>NUCLEOTIDE SEQUENCE [LARGE SCALE GENOMIC DNA]</scope>
    <source>
        <strain evidence="3 4">BIGb0156</strain>
    </source>
</reference>
<dbReference type="Proteomes" id="UP000295530">
    <property type="component" value="Unassembled WGS sequence"/>
</dbReference>
<keyword evidence="3" id="KW-0378">Hydrolase</keyword>
<accession>A0A4R6EDT9</accession>
<feature type="binding site" evidence="2">
    <location>
        <position position="284"/>
    </location>
    <ligand>
        <name>substrate</name>
    </ligand>
</feature>
<keyword evidence="4" id="KW-1185">Reference proteome</keyword>
<evidence type="ECO:0000313" key="4">
    <source>
        <dbReference type="Proteomes" id="UP000295530"/>
    </source>
</evidence>
<evidence type="ECO:0000256" key="1">
    <source>
        <dbReference type="PIRSR" id="PIRSR620023-1"/>
    </source>
</evidence>
<dbReference type="InterPro" id="IPR020023">
    <property type="entry name" value="PseG"/>
</dbReference>
<protein>
    <submittedName>
        <fullName evidence="3">UDP-2,4-diacetamido-2,4, 6-trideoxy-beta-L-altropyranose hydrolase</fullName>
    </submittedName>
</protein>
<dbReference type="NCBIfam" id="TIGR03590">
    <property type="entry name" value="PseG"/>
    <property type="match status" value="1"/>
</dbReference>
<dbReference type="OrthoDB" id="9788924at2"/>
<dbReference type="EMBL" id="SNVX01000013">
    <property type="protein sequence ID" value="TDN55629.1"/>
    <property type="molecule type" value="Genomic_DNA"/>
</dbReference>
<comment type="caution">
    <text evidence="3">The sequence shown here is derived from an EMBL/GenBank/DDBJ whole genome shotgun (WGS) entry which is preliminary data.</text>
</comment>
<name>A0A4R6EDT9_SCAGO</name>
<dbReference type="AlphaFoldDB" id="A0A4R6EDT9"/>
<evidence type="ECO:0000313" key="3">
    <source>
        <dbReference type="EMBL" id="TDN55629.1"/>
    </source>
</evidence>
<dbReference type="GO" id="GO:0016787">
    <property type="term" value="F:hydrolase activity"/>
    <property type="evidence" value="ECO:0007669"/>
    <property type="project" value="UniProtKB-KW"/>
</dbReference>